<organism evidence="2 3">
    <name type="scientific">Cyclospora cayetanensis</name>
    <dbReference type="NCBI Taxonomy" id="88456"/>
    <lineage>
        <taxon>Eukaryota</taxon>
        <taxon>Sar</taxon>
        <taxon>Alveolata</taxon>
        <taxon>Apicomplexa</taxon>
        <taxon>Conoidasida</taxon>
        <taxon>Coccidia</taxon>
        <taxon>Eucoccidiorida</taxon>
        <taxon>Eimeriorina</taxon>
        <taxon>Eimeriidae</taxon>
        <taxon>Cyclospora</taxon>
    </lineage>
</organism>
<dbReference type="Proteomes" id="UP000515125">
    <property type="component" value="Unplaced"/>
</dbReference>
<dbReference type="AlphaFoldDB" id="A0A6P6RYA0"/>
<protein>
    <submittedName>
        <fullName evidence="3">Uncharacterized protein LOC34623935</fullName>
    </submittedName>
</protein>
<keyword evidence="2" id="KW-1185">Reference proteome</keyword>
<evidence type="ECO:0000313" key="3">
    <source>
        <dbReference type="RefSeq" id="XP_026192891.1"/>
    </source>
</evidence>
<accession>A0A6P6RYA0</accession>
<evidence type="ECO:0000313" key="2">
    <source>
        <dbReference type="Proteomes" id="UP000515125"/>
    </source>
</evidence>
<sequence>MKSVVLLLILSVFSVHRYSCLSHLLEAFSVLAFAAAEGSGPSLQELADAAPSPSHIGTASAFTSSLLKEIELGTTVGREAEKQVASAAAKDSGEKEGLLSACAAFSSTEPELWRICLVAANHISALYRRLTVENTLVRRLSPSEFSAAIAEHLQVILEEEDNIAQSVVDGLLPHGALPVFSLKVAIQRKLQSLGLLKPKNAHMTLHYQMKGPTEQEMQEMAAVLWPLVNAHRSRLRLSAHKGVTLLAPEEHSLLWAYMEIYAREHHLVGPERPLNLWRFPEPAGAASLLE</sequence>
<proteinExistence type="predicted"/>
<reference evidence="3" key="1">
    <citation type="submission" date="2025-08" db="UniProtKB">
        <authorList>
            <consortium name="RefSeq"/>
        </authorList>
    </citation>
    <scope>IDENTIFICATION</scope>
</reference>
<keyword evidence="1" id="KW-0732">Signal</keyword>
<feature type="chain" id="PRO_5028070713" evidence="1">
    <location>
        <begin position="23"/>
        <end position="290"/>
    </location>
</feature>
<dbReference type="GeneID" id="34623935"/>
<dbReference type="OrthoDB" id="10427550at2759"/>
<evidence type="ECO:0000256" key="1">
    <source>
        <dbReference type="SAM" id="SignalP"/>
    </source>
</evidence>
<feature type="signal peptide" evidence="1">
    <location>
        <begin position="1"/>
        <end position="22"/>
    </location>
</feature>
<dbReference type="RefSeq" id="XP_026192891.1">
    <property type="nucleotide sequence ID" value="XM_026337106.1"/>
</dbReference>
<name>A0A6P6RYA0_9EIME</name>
<gene>
    <name evidence="3" type="primary">LOC34623935</name>
</gene>